<sequence>MSTPDSVVTHNVSAPDENLYCLGPTEVAFLLSQTRIETEAAMKSHILDIQAKACKVQPYPCVLHFSFVNCRISLLPGYQDILKLGRERQNAILLDLGCGFGTDTRKVVADGFPSKGVLASDIHQEFWDLGLELFKSNFKTFPVPFIAGDVFDPSILEPVPPHNTAPAYPMPTLSSLTSLNPLSGHVSIIHASLLFHIFNEEGQFHLARGLAGLLSPEPGSIILGSQMGSPVKGIKQTTDGFNAYCHSPESWKELWNGQVFDKGKVKVEVSSLPIERKSIFLEAIDGIDIFVMAWSVTRL</sequence>
<protein>
    <recommendedName>
        <fullName evidence="7">Methyltransferase domain-containing protein</fullName>
    </recommendedName>
</protein>
<dbReference type="AlphaFoldDB" id="A0A0C3BDF9"/>
<comment type="pathway">
    <text evidence="1">Secondary metabolite biosynthesis.</text>
</comment>
<keyword evidence="6" id="KW-1185">Reference proteome</keyword>
<name>A0A0C3BDF9_PILCF</name>
<dbReference type="Gene3D" id="3.40.50.150">
    <property type="entry name" value="Vaccinia Virus protein VP39"/>
    <property type="match status" value="1"/>
</dbReference>
<dbReference type="InParanoid" id="A0A0C3BDF9"/>
<dbReference type="GO" id="GO:0016740">
    <property type="term" value="F:transferase activity"/>
    <property type="evidence" value="ECO:0007669"/>
    <property type="project" value="UniProtKB-KW"/>
</dbReference>
<dbReference type="InterPro" id="IPR029063">
    <property type="entry name" value="SAM-dependent_MTases_sf"/>
</dbReference>
<dbReference type="PANTHER" id="PTHR35897:SF1">
    <property type="entry name" value="METHYLTRANSFERASE AUSD"/>
    <property type="match status" value="1"/>
</dbReference>
<dbReference type="OrthoDB" id="2094832at2759"/>
<evidence type="ECO:0000313" key="5">
    <source>
        <dbReference type="EMBL" id="KIM84363.1"/>
    </source>
</evidence>
<proteinExistence type="inferred from homology"/>
<keyword evidence="3" id="KW-0949">S-adenosyl-L-methionine</keyword>
<dbReference type="EMBL" id="KN832988">
    <property type="protein sequence ID" value="KIM84363.1"/>
    <property type="molecule type" value="Genomic_DNA"/>
</dbReference>
<keyword evidence="2" id="KW-0808">Transferase</keyword>
<dbReference type="PANTHER" id="PTHR35897">
    <property type="entry name" value="METHYLTRANSFERASE AUSD"/>
    <property type="match status" value="1"/>
</dbReference>
<comment type="similarity">
    <text evidence="4">Belongs to the class I-like SAM-binding methyltransferase superfamily.</text>
</comment>
<dbReference type="HOGENOM" id="CLU_051542_1_1_1"/>
<gene>
    <name evidence="5" type="ORF">PILCRDRAFT_68115</name>
</gene>
<dbReference type="STRING" id="765440.A0A0C3BDF9"/>
<evidence type="ECO:0000256" key="1">
    <source>
        <dbReference type="ARBA" id="ARBA00005179"/>
    </source>
</evidence>
<reference evidence="6" key="2">
    <citation type="submission" date="2015-01" db="EMBL/GenBank/DDBJ databases">
        <title>Evolutionary Origins and Diversification of the Mycorrhizal Mutualists.</title>
        <authorList>
            <consortium name="DOE Joint Genome Institute"/>
            <consortium name="Mycorrhizal Genomics Consortium"/>
            <person name="Kohler A."/>
            <person name="Kuo A."/>
            <person name="Nagy L.G."/>
            <person name="Floudas D."/>
            <person name="Copeland A."/>
            <person name="Barry K.W."/>
            <person name="Cichocki N."/>
            <person name="Veneault-Fourrey C."/>
            <person name="LaButti K."/>
            <person name="Lindquist E.A."/>
            <person name="Lipzen A."/>
            <person name="Lundell T."/>
            <person name="Morin E."/>
            <person name="Murat C."/>
            <person name="Riley R."/>
            <person name="Ohm R."/>
            <person name="Sun H."/>
            <person name="Tunlid A."/>
            <person name="Henrissat B."/>
            <person name="Grigoriev I.V."/>
            <person name="Hibbett D.S."/>
            <person name="Martin F."/>
        </authorList>
    </citation>
    <scope>NUCLEOTIDE SEQUENCE [LARGE SCALE GENOMIC DNA]</scope>
    <source>
        <strain evidence="6">F 1598</strain>
    </source>
</reference>
<organism evidence="5 6">
    <name type="scientific">Piloderma croceum (strain F 1598)</name>
    <dbReference type="NCBI Taxonomy" id="765440"/>
    <lineage>
        <taxon>Eukaryota</taxon>
        <taxon>Fungi</taxon>
        <taxon>Dikarya</taxon>
        <taxon>Basidiomycota</taxon>
        <taxon>Agaricomycotina</taxon>
        <taxon>Agaricomycetes</taxon>
        <taxon>Agaricomycetidae</taxon>
        <taxon>Atheliales</taxon>
        <taxon>Atheliaceae</taxon>
        <taxon>Piloderma</taxon>
    </lineage>
</organism>
<evidence type="ECO:0000313" key="6">
    <source>
        <dbReference type="Proteomes" id="UP000054166"/>
    </source>
</evidence>
<reference evidence="5 6" key="1">
    <citation type="submission" date="2014-04" db="EMBL/GenBank/DDBJ databases">
        <authorList>
            <consortium name="DOE Joint Genome Institute"/>
            <person name="Kuo A."/>
            <person name="Tarkka M."/>
            <person name="Buscot F."/>
            <person name="Kohler A."/>
            <person name="Nagy L.G."/>
            <person name="Floudas D."/>
            <person name="Copeland A."/>
            <person name="Barry K.W."/>
            <person name="Cichocki N."/>
            <person name="Veneault-Fourrey C."/>
            <person name="LaButti K."/>
            <person name="Lindquist E.A."/>
            <person name="Lipzen A."/>
            <person name="Lundell T."/>
            <person name="Morin E."/>
            <person name="Murat C."/>
            <person name="Sun H."/>
            <person name="Tunlid A."/>
            <person name="Henrissat B."/>
            <person name="Grigoriev I.V."/>
            <person name="Hibbett D.S."/>
            <person name="Martin F."/>
            <person name="Nordberg H.P."/>
            <person name="Cantor M.N."/>
            <person name="Hua S.X."/>
        </authorList>
    </citation>
    <scope>NUCLEOTIDE SEQUENCE [LARGE SCALE GENOMIC DNA]</scope>
    <source>
        <strain evidence="5 6">F 1598</strain>
    </source>
</reference>
<dbReference type="Proteomes" id="UP000054166">
    <property type="component" value="Unassembled WGS sequence"/>
</dbReference>
<accession>A0A0C3BDF9</accession>
<dbReference type="InterPro" id="IPR051654">
    <property type="entry name" value="Meroterpenoid_MTases"/>
</dbReference>
<evidence type="ECO:0000256" key="4">
    <source>
        <dbReference type="ARBA" id="ARBA00038314"/>
    </source>
</evidence>
<evidence type="ECO:0000256" key="2">
    <source>
        <dbReference type="ARBA" id="ARBA00022679"/>
    </source>
</evidence>
<evidence type="ECO:0000256" key="3">
    <source>
        <dbReference type="ARBA" id="ARBA00022691"/>
    </source>
</evidence>
<evidence type="ECO:0008006" key="7">
    <source>
        <dbReference type="Google" id="ProtNLM"/>
    </source>
</evidence>
<dbReference type="SUPFAM" id="SSF53335">
    <property type="entry name" value="S-adenosyl-L-methionine-dependent methyltransferases"/>
    <property type="match status" value="1"/>
</dbReference>